<dbReference type="RefSeq" id="WP_301199170.1">
    <property type="nucleotide sequence ID" value="NZ_JAPDPI010000016.1"/>
</dbReference>
<comment type="caution">
    <text evidence="5">The sequence shown here is derived from an EMBL/GenBank/DDBJ whole genome shotgun (WGS) entry which is preliminary data.</text>
</comment>
<feature type="binding site" evidence="3">
    <location>
        <position position="69"/>
    </location>
    <ligand>
        <name>substrate</name>
    </ligand>
</feature>
<evidence type="ECO:0000259" key="4">
    <source>
        <dbReference type="Pfam" id="PF17836"/>
    </source>
</evidence>
<feature type="binding site" evidence="3">
    <location>
        <position position="148"/>
    </location>
    <ligand>
        <name>acetyl-CoA</name>
        <dbReference type="ChEBI" id="CHEBI:57288"/>
    </ligand>
</feature>
<evidence type="ECO:0000256" key="3">
    <source>
        <dbReference type="PIRSR" id="PIRSR620019-2"/>
    </source>
</evidence>
<proteinExistence type="inferred from homology"/>
<keyword evidence="6" id="KW-1185">Reference proteome</keyword>
<dbReference type="Gene3D" id="3.40.50.20">
    <property type="match status" value="1"/>
</dbReference>
<dbReference type="SUPFAM" id="SSF51161">
    <property type="entry name" value="Trimeric LpxA-like enzymes"/>
    <property type="match status" value="1"/>
</dbReference>
<dbReference type="EMBL" id="JAPDPI010000016">
    <property type="protein sequence ID" value="MCW3805804.1"/>
    <property type="molecule type" value="Genomic_DNA"/>
</dbReference>
<dbReference type="Gene3D" id="2.160.10.10">
    <property type="entry name" value="Hexapeptide repeat proteins"/>
    <property type="match status" value="1"/>
</dbReference>
<comment type="similarity">
    <text evidence="1">Belongs to the transferase hexapeptide repeat family.</text>
</comment>
<sequence length="206" mass="22311">MDRIILVGGGGHCKSCIDVIEQEGKYKIEGIVDPNEEVGHKILGYPVLGSDDDLPKLIDKFKNVLITVGQIKSAGLRIKLYKLAKSLGAEFPVIVSPNAYVSTYAKIEEGTIVMHHVVVNSEAQIGINNIINTKALVEHEVQIGDHNHISTGTRINGQVKIADECFIGSGATLANNIILTEKVIVPAGKTVYKDIVKSGIYINKKK</sequence>
<accession>A0AAE3MDM3</accession>
<dbReference type="CDD" id="cd03360">
    <property type="entry name" value="LbH_AT_putative"/>
    <property type="match status" value="1"/>
</dbReference>
<dbReference type="InterPro" id="IPR050179">
    <property type="entry name" value="Trans_hexapeptide_repeat"/>
</dbReference>
<dbReference type="InterPro" id="IPR020019">
    <property type="entry name" value="AcTrfase_PglD-like"/>
</dbReference>
<dbReference type="PANTHER" id="PTHR43300">
    <property type="entry name" value="ACETYLTRANSFERASE"/>
    <property type="match status" value="1"/>
</dbReference>
<feature type="domain" description="PglD N-terminal" evidence="4">
    <location>
        <begin position="3"/>
        <end position="72"/>
    </location>
</feature>
<dbReference type="AlphaFoldDB" id="A0AAE3MDM3"/>
<dbReference type="Pfam" id="PF17836">
    <property type="entry name" value="PglD_N"/>
    <property type="match status" value="1"/>
</dbReference>
<gene>
    <name evidence="5" type="ORF">OM074_09200</name>
</gene>
<reference evidence="5" key="1">
    <citation type="submission" date="2022-10" db="EMBL/GenBank/DDBJ databases">
        <authorList>
            <person name="Yu W.X."/>
        </authorList>
    </citation>
    <scope>NUCLEOTIDE SEQUENCE</scope>
    <source>
        <strain evidence="5">D04</strain>
    </source>
</reference>
<dbReference type="InterPro" id="IPR011004">
    <property type="entry name" value="Trimer_LpxA-like_sf"/>
</dbReference>
<dbReference type="NCBIfam" id="TIGR03570">
    <property type="entry name" value="NeuD_NnaD"/>
    <property type="match status" value="1"/>
</dbReference>
<name>A0AAE3MDM3_9BACT</name>
<protein>
    <submittedName>
        <fullName evidence="5">Acetyltransferase</fullName>
    </submittedName>
</protein>
<evidence type="ECO:0000256" key="2">
    <source>
        <dbReference type="PIRSR" id="PIRSR620019-1"/>
    </source>
</evidence>
<dbReference type="Proteomes" id="UP001207408">
    <property type="component" value="Unassembled WGS sequence"/>
</dbReference>
<evidence type="ECO:0000313" key="6">
    <source>
        <dbReference type="Proteomes" id="UP001207408"/>
    </source>
</evidence>
<organism evidence="5 6">
    <name type="scientific">Plebeiibacterium marinum</name>
    <dbReference type="NCBI Taxonomy" id="2992111"/>
    <lineage>
        <taxon>Bacteria</taxon>
        <taxon>Pseudomonadati</taxon>
        <taxon>Bacteroidota</taxon>
        <taxon>Bacteroidia</taxon>
        <taxon>Marinilabiliales</taxon>
        <taxon>Marinilabiliaceae</taxon>
        <taxon>Plebeiibacterium</taxon>
    </lineage>
</organism>
<dbReference type="InterPro" id="IPR041561">
    <property type="entry name" value="PglD_N"/>
</dbReference>
<evidence type="ECO:0000313" key="5">
    <source>
        <dbReference type="EMBL" id="MCW3805804.1"/>
    </source>
</evidence>
<evidence type="ECO:0000256" key="1">
    <source>
        <dbReference type="ARBA" id="ARBA00007274"/>
    </source>
</evidence>
<feature type="site" description="Increases basicity of active site His" evidence="2">
    <location>
        <position position="140"/>
    </location>
</feature>
<dbReference type="PANTHER" id="PTHR43300:SF7">
    <property type="entry name" value="UDP-N-ACETYLBACILLOSAMINE N-ACETYLTRANSFERASE"/>
    <property type="match status" value="1"/>
</dbReference>
<feature type="active site" description="Proton acceptor" evidence="2">
    <location>
        <position position="139"/>
    </location>
</feature>